<sequence length="163" mass="18724">MAISTVVLVVQRGTDPPRLKRSRSKEEKKSFKRSRTYEVKSSLRHTSPDPRSQEARPWDFKIHPRRIPAFGRRFLPSSWEEPHLQIFSTTTGWRSLVAETMASRSRTALCPMLWINGGPRPCRNVLLISTLVWSVSPMPYPRWNFEIFKSAYPPCPLGSASPS</sequence>
<dbReference type="EMBL" id="BMAW01090820">
    <property type="protein sequence ID" value="GFS46688.1"/>
    <property type="molecule type" value="Genomic_DNA"/>
</dbReference>
<organism evidence="2 3">
    <name type="scientific">Nephila pilipes</name>
    <name type="common">Giant wood spider</name>
    <name type="synonym">Nephila maculata</name>
    <dbReference type="NCBI Taxonomy" id="299642"/>
    <lineage>
        <taxon>Eukaryota</taxon>
        <taxon>Metazoa</taxon>
        <taxon>Ecdysozoa</taxon>
        <taxon>Arthropoda</taxon>
        <taxon>Chelicerata</taxon>
        <taxon>Arachnida</taxon>
        <taxon>Araneae</taxon>
        <taxon>Araneomorphae</taxon>
        <taxon>Entelegynae</taxon>
        <taxon>Araneoidea</taxon>
        <taxon>Nephilidae</taxon>
        <taxon>Nephila</taxon>
    </lineage>
</organism>
<accession>A0A8X6MF88</accession>
<feature type="compositionally biased region" description="Basic and acidic residues" evidence="1">
    <location>
        <begin position="46"/>
        <end position="56"/>
    </location>
</feature>
<proteinExistence type="predicted"/>
<keyword evidence="3" id="KW-1185">Reference proteome</keyword>
<name>A0A8X6MF88_NEPPI</name>
<feature type="region of interest" description="Disordered" evidence="1">
    <location>
        <begin position="14"/>
        <end position="56"/>
    </location>
</feature>
<protein>
    <submittedName>
        <fullName evidence="2">Uncharacterized protein</fullName>
    </submittedName>
</protein>
<dbReference type="Proteomes" id="UP000887013">
    <property type="component" value="Unassembled WGS sequence"/>
</dbReference>
<reference evidence="2" key="1">
    <citation type="submission" date="2020-08" db="EMBL/GenBank/DDBJ databases">
        <title>Multicomponent nature underlies the extraordinary mechanical properties of spider dragline silk.</title>
        <authorList>
            <person name="Kono N."/>
            <person name="Nakamura H."/>
            <person name="Mori M."/>
            <person name="Yoshida Y."/>
            <person name="Ohtoshi R."/>
            <person name="Malay A.D."/>
            <person name="Moran D.A.P."/>
            <person name="Tomita M."/>
            <person name="Numata K."/>
            <person name="Arakawa K."/>
        </authorList>
    </citation>
    <scope>NUCLEOTIDE SEQUENCE</scope>
</reference>
<evidence type="ECO:0000313" key="3">
    <source>
        <dbReference type="Proteomes" id="UP000887013"/>
    </source>
</evidence>
<dbReference type="AlphaFoldDB" id="A0A8X6MF88"/>
<evidence type="ECO:0000313" key="2">
    <source>
        <dbReference type="EMBL" id="GFS46688.1"/>
    </source>
</evidence>
<evidence type="ECO:0000256" key="1">
    <source>
        <dbReference type="SAM" id="MobiDB-lite"/>
    </source>
</evidence>
<comment type="caution">
    <text evidence="2">The sequence shown here is derived from an EMBL/GenBank/DDBJ whole genome shotgun (WGS) entry which is preliminary data.</text>
</comment>
<gene>
    <name evidence="2" type="ORF">NPIL_148001</name>
</gene>